<feature type="transmembrane region" description="Helical" evidence="6">
    <location>
        <begin position="354"/>
        <end position="375"/>
    </location>
</feature>
<evidence type="ECO:0000313" key="8">
    <source>
        <dbReference type="Proteomes" id="UP001280581"/>
    </source>
</evidence>
<accession>A0AAN6M2V3</accession>
<keyword evidence="8" id="KW-1185">Reference proteome</keyword>
<keyword evidence="4 6" id="KW-0472">Membrane</keyword>
<reference evidence="7 8" key="1">
    <citation type="submission" date="2021-02" db="EMBL/GenBank/DDBJ databases">
        <title>Genome assembly of Pseudopithomyces chartarum.</title>
        <authorList>
            <person name="Jauregui R."/>
            <person name="Singh J."/>
            <person name="Voisey C."/>
        </authorList>
    </citation>
    <scope>NUCLEOTIDE SEQUENCE [LARGE SCALE GENOMIC DNA]</scope>
    <source>
        <strain evidence="7 8">AGR01</strain>
    </source>
</reference>
<dbReference type="EMBL" id="WVTA01000005">
    <property type="protein sequence ID" value="KAK3210054.1"/>
    <property type="molecule type" value="Genomic_DNA"/>
</dbReference>
<proteinExistence type="predicted"/>
<name>A0AAN6M2V3_9PLEO</name>
<keyword evidence="3 6" id="KW-1133">Transmembrane helix</keyword>
<feature type="transmembrane region" description="Helical" evidence="6">
    <location>
        <begin position="147"/>
        <end position="165"/>
    </location>
</feature>
<dbReference type="InterPro" id="IPR049680">
    <property type="entry name" value="FLVCR1-2_SLC49-like"/>
</dbReference>
<protein>
    <submittedName>
        <fullName evidence="7">Uncharacterized protein</fullName>
    </submittedName>
</protein>
<feature type="transmembrane region" description="Helical" evidence="6">
    <location>
        <begin position="326"/>
        <end position="347"/>
    </location>
</feature>
<comment type="caution">
    <text evidence="7">The sequence shown here is derived from an EMBL/GenBank/DDBJ whole genome shotgun (WGS) entry which is preliminary data.</text>
</comment>
<evidence type="ECO:0000256" key="6">
    <source>
        <dbReference type="SAM" id="Phobius"/>
    </source>
</evidence>
<dbReference type="PANTHER" id="PTHR10924:SF6">
    <property type="entry name" value="SOLUTE CARRIER FAMILY 49 MEMBER A3"/>
    <property type="match status" value="1"/>
</dbReference>
<feature type="transmembrane region" description="Helical" evidence="6">
    <location>
        <begin position="300"/>
        <end position="320"/>
    </location>
</feature>
<dbReference type="InterPro" id="IPR036259">
    <property type="entry name" value="MFS_trans_sf"/>
</dbReference>
<evidence type="ECO:0000256" key="3">
    <source>
        <dbReference type="ARBA" id="ARBA00022989"/>
    </source>
</evidence>
<evidence type="ECO:0000256" key="5">
    <source>
        <dbReference type="SAM" id="MobiDB-lite"/>
    </source>
</evidence>
<evidence type="ECO:0000256" key="1">
    <source>
        <dbReference type="ARBA" id="ARBA00004141"/>
    </source>
</evidence>
<feature type="transmembrane region" description="Helical" evidence="6">
    <location>
        <begin position="263"/>
        <end position="288"/>
    </location>
</feature>
<dbReference type="SUPFAM" id="SSF103473">
    <property type="entry name" value="MFS general substrate transporter"/>
    <property type="match status" value="1"/>
</dbReference>
<feature type="transmembrane region" description="Helical" evidence="6">
    <location>
        <begin position="185"/>
        <end position="206"/>
    </location>
</feature>
<evidence type="ECO:0000256" key="4">
    <source>
        <dbReference type="ARBA" id="ARBA00023136"/>
    </source>
</evidence>
<feature type="transmembrane region" description="Helical" evidence="6">
    <location>
        <begin position="121"/>
        <end position="140"/>
    </location>
</feature>
<feature type="transmembrane region" description="Helical" evidence="6">
    <location>
        <begin position="95"/>
        <end position="115"/>
    </location>
</feature>
<organism evidence="7 8">
    <name type="scientific">Pseudopithomyces chartarum</name>
    <dbReference type="NCBI Taxonomy" id="1892770"/>
    <lineage>
        <taxon>Eukaryota</taxon>
        <taxon>Fungi</taxon>
        <taxon>Dikarya</taxon>
        <taxon>Ascomycota</taxon>
        <taxon>Pezizomycotina</taxon>
        <taxon>Dothideomycetes</taxon>
        <taxon>Pleosporomycetidae</taxon>
        <taxon>Pleosporales</taxon>
        <taxon>Massarineae</taxon>
        <taxon>Didymosphaeriaceae</taxon>
        <taxon>Pseudopithomyces</taxon>
    </lineage>
</organism>
<dbReference type="Proteomes" id="UP001280581">
    <property type="component" value="Unassembled WGS sequence"/>
</dbReference>
<gene>
    <name evidence="7" type="ORF">GRF29_44g1498546</name>
</gene>
<dbReference type="PANTHER" id="PTHR10924">
    <property type="entry name" value="MAJOR FACILITATOR SUPERFAMILY PROTEIN-RELATED"/>
    <property type="match status" value="1"/>
</dbReference>
<keyword evidence="2 6" id="KW-0812">Transmembrane</keyword>
<dbReference type="GO" id="GO:0016020">
    <property type="term" value="C:membrane"/>
    <property type="evidence" value="ECO:0007669"/>
    <property type="project" value="UniProtKB-SubCell"/>
</dbReference>
<dbReference type="GO" id="GO:0022857">
    <property type="term" value="F:transmembrane transporter activity"/>
    <property type="evidence" value="ECO:0007669"/>
    <property type="project" value="InterPro"/>
</dbReference>
<feature type="region of interest" description="Disordered" evidence="5">
    <location>
        <begin position="1"/>
        <end position="61"/>
    </location>
</feature>
<sequence>MDEASQPRNSDGSTGKDGTKHQERIEETRPADNEHPSSNLAHRDGTPVSERSPQTGGSGGWWNRSQAVSWDWLTFAPVSTTAAEYFDVTESAINWLSTAFMFSFVAISPATIWTLNRSPKHSIIVASVLLLLGNWIRYAGTKAERGIFGLVMFGQILTGLAQPFVLAAPTRYSDLWFTESGRVSATAVASLANPFGGALAQLINPFLGSVPDIVLYVSIIATVATIPSLFIPAKPPTPPSASSEIPKVALVPSLKECLRSPPFYIVFVTFSVYVGSFNSFSSLLNQILYPYAYSEDEAGICGAILIVVGLVTAAVLSPVFDRTHAYLAGIKILCTFVALAYIALIWAPQTRGLAAPYALSAIEGAASFALLPISLETNGLSI</sequence>
<evidence type="ECO:0000256" key="2">
    <source>
        <dbReference type="ARBA" id="ARBA00022692"/>
    </source>
</evidence>
<feature type="transmembrane region" description="Helical" evidence="6">
    <location>
        <begin position="213"/>
        <end position="233"/>
    </location>
</feature>
<dbReference type="Gene3D" id="1.20.1250.20">
    <property type="entry name" value="MFS general substrate transporter like domains"/>
    <property type="match status" value="1"/>
</dbReference>
<dbReference type="InterPro" id="IPR011701">
    <property type="entry name" value="MFS"/>
</dbReference>
<evidence type="ECO:0000313" key="7">
    <source>
        <dbReference type="EMBL" id="KAK3210054.1"/>
    </source>
</evidence>
<dbReference type="AlphaFoldDB" id="A0AAN6M2V3"/>
<dbReference type="Pfam" id="PF07690">
    <property type="entry name" value="MFS_1"/>
    <property type="match status" value="1"/>
</dbReference>
<feature type="compositionally biased region" description="Polar residues" evidence="5">
    <location>
        <begin position="1"/>
        <end position="13"/>
    </location>
</feature>
<feature type="compositionally biased region" description="Basic and acidic residues" evidence="5">
    <location>
        <begin position="17"/>
        <end position="45"/>
    </location>
</feature>
<comment type="subcellular location">
    <subcellularLocation>
        <location evidence="1">Membrane</location>
        <topology evidence="1">Multi-pass membrane protein</topology>
    </subcellularLocation>
</comment>